<accession>S8BL85</accession>
<dbReference type="SUPFAM" id="SSF48403">
    <property type="entry name" value="Ankyrin repeat"/>
    <property type="match status" value="1"/>
</dbReference>
<feature type="compositionally biased region" description="Low complexity" evidence="1">
    <location>
        <begin position="308"/>
        <end position="318"/>
    </location>
</feature>
<evidence type="ECO:0000256" key="1">
    <source>
        <dbReference type="SAM" id="MobiDB-lite"/>
    </source>
</evidence>
<keyword evidence="3" id="KW-1185">Reference proteome</keyword>
<dbReference type="OrthoDB" id="3200163at2759"/>
<protein>
    <recommendedName>
        <fullName evidence="4">Fungal N-terminal domain-containing protein</fullName>
    </recommendedName>
</protein>
<dbReference type="Gene3D" id="1.25.40.20">
    <property type="entry name" value="Ankyrin repeat-containing domain"/>
    <property type="match status" value="1"/>
</dbReference>
<dbReference type="InterPro" id="IPR036770">
    <property type="entry name" value="Ankyrin_rpt-contain_sf"/>
</dbReference>
<sequence>MAEVLGAVASSLQLVETAIKLGSQIYKFINNIKSAQKKAVFFRRDLDLTLNLLSEVTKHLERAKKEYRKVGDTVFIVETALENFYQELSDITISVETLYANPMKWKNKIKIGLKAESEWEKFDSKIKAHYNKLTAASVQLSNSLNIENGERINEVKSEVEAVGIEITTNVSAPLQSVQQDVRTIRDTGDTSFLLIQESIALQVSNMQRMENLHGHQFKRITEIHDTMTTNQNETAEGFNRIESGCNTILTRQEDQAKDINSLGEEIGDVKDMVQKLAEDLTSTSNLAGVDIPAQSQAVLDGIKSLKISPPSSSLSTSEPKSREDRMKLEKQKRNLSAAVRQILRLAEEPSATKLVKGADAEDYVNAVQQLLDTLQDDSETGQDLKHELTVITSQLLGTKSLYMQKAPDPSFKKKISAQEQICQSLMSEFDTDLVEIENKQLRKIKPLDNGTLIISSRTQKRTAKDDTEITGNETTLTFKPKLKQLPGESQPAWVASITHTFGTESKFSVPLLIRVHNRRFFAMKDRTTPRSLASRGDLKGLQKLFQEGLASVFDVDQYGVGLLHNAVYGLRPDQNRTKDQSENCLSVCRFLLEQGADPNLVDDVDKTPLTSFNSVDLYAANKYNISPEDRRIAEAAFREILETGVSYRASPFGPEQAISLALGNLIYSSSAFFGHLVSRLNDTEFDINCYPGCNNAIALEFATLSGDDLDQWSENLDIAIKHGADVRARKWHTEESCLHLAIARIKVIEGDFMMNTEPKWLSYKKYWLKFLSPRIRKYLSLGADIYAKDDKYLEFQGIGNINYTVTRAMYQHEVQEVWWELLAEFGFSKVEVLEKEAKELEITTEDYQTYLNGLAEEEFNQRQNVFRIPPTPHYYLEPIS</sequence>
<dbReference type="EMBL" id="AQGS01000985">
    <property type="protein sequence ID" value="EPS36012.1"/>
    <property type="molecule type" value="Genomic_DNA"/>
</dbReference>
<evidence type="ECO:0000313" key="2">
    <source>
        <dbReference type="EMBL" id="EPS36012.1"/>
    </source>
</evidence>
<evidence type="ECO:0000313" key="3">
    <source>
        <dbReference type="Proteomes" id="UP000015100"/>
    </source>
</evidence>
<feature type="compositionally biased region" description="Basic and acidic residues" evidence="1">
    <location>
        <begin position="319"/>
        <end position="331"/>
    </location>
</feature>
<dbReference type="STRING" id="1284197.S8BL85"/>
<dbReference type="OMA" id="EFDINCY"/>
<dbReference type="Proteomes" id="UP000015100">
    <property type="component" value="Unassembled WGS sequence"/>
</dbReference>
<dbReference type="AlphaFoldDB" id="S8BL85"/>
<name>S8BL85_DACHA</name>
<gene>
    <name evidence="2" type="ORF">H072_10497</name>
</gene>
<comment type="caution">
    <text evidence="2">The sequence shown here is derived from an EMBL/GenBank/DDBJ whole genome shotgun (WGS) entry which is preliminary data.</text>
</comment>
<feature type="region of interest" description="Disordered" evidence="1">
    <location>
        <begin position="308"/>
        <end position="331"/>
    </location>
</feature>
<reference evidence="2 3" key="1">
    <citation type="journal article" date="2013" name="PLoS Genet.">
        <title>Genomic mechanisms accounting for the adaptation to parasitism in nematode-trapping fungi.</title>
        <authorList>
            <person name="Meerupati T."/>
            <person name="Andersson K.M."/>
            <person name="Friman E."/>
            <person name="Kumar D."/>
            <person name="Tunlid A."/>
            <person name="Ahren D."/>
        </authorList>
    </citation>
    <scope>NUCLEOTIDE SEQUENCE [LARGE SCALE GENOMIC DNA]</scope>
    <source>
        <strain evidence="2 3">CBS 200.50</strain>
    </source>
</reference>
<proteinExistence type="predicted"/>
<organism evidence="2 3">
    <name type="scientific">Dactylellina haptotyla (strain CBS 200.50)</name>
    <name type="common">Nematode-trapping fungus</name>
    <name type="synonym">Monacrosporium haptotylum</name>
    <dbReference type="NCBI Taxonomy" id="1284197"/>
    <lineage>
        <taxon>Eukaryota</taxon>
        <taxon>Fungi</taxon>
        <taxon>Dikarya</taxon>
        <taxon>Ascomycota</taxon>
        <taxon>Pezizomycotina</taxon>
        <taxon>Orbiliomycetes</taxon>
        <taxon>Orbiliales</taxon>
        <taxon>Orbiliaceae</taxon>
        <taxon>Dactylellina</taxon>
    </lineage>
</organism>
<evidence type="ECO:0008006" key="4">
    <source>
        <dbReference type="Google" id="ProtNLM"/>
    </source>
</evidence>
<reference evidence="3" key="2">
    <citation type="submission" date="2013-04" db="EMBL/GenBank/DDBJ databases">
        <title>Genomic mechanisms accounting for the adaptation to parasitism in nematode-trapping fungi.</title>
        <authorList>
            <person name="Ahren D.G."/>
        </authorList>
    </citation>
    <scope>NUCLEOTIDE SEQUENCE [LARGE SCALE GENOMIC DNA]</scope>
    <source>
        <strain evidence="3">CBS 200.50</strain>
    </source>
</reference>
<dbReference type="HOGENOM" id="CLU_333706_0_0_1"/>